<proteinExistence type="predicted"/>
<evidence type="ECO:0000313" key="2">
    <source>
        <dbReference type="Proteomes" id="UP000309997"/>
    </source>
</evidence>
<keyword evidence="2" id="KW-1185">Reference proteome</keyword>
<accession>A0ACC4CFM4</accession>
<reference evidence="1 2" key="1">
    <citation type="journal article" date="2024" name="Plant Biotechnol. J.">
        <title>Genome and CRISPR/Cas9 system of a widespread forest tree (Populus alba) in the world.</title>
        <authorList>
            <person name="Liu Y.J."/>
            <person name="Jiang P.F."/>
            <person name="Han X.M."/>
            <person name="Li X.Y."/>
            <person name="Wang H.M."/>
            <person name="Wang Y.J."/>
            <person name="Wang X.X."/>
            <person name="Zeng Q.Y."/>
        </authorList>
    </citation>
    <scope>NUCLEOTIDE SEQUENCE [LARGE SCALE GENOMIC DNA]</scope>
    <source>
        <strain evidence="2">cv. PAL-ZL1</strain>
    </source>
</reference>
<gene>
    <name evidence="1" type="ORF">D5086_007938</name>
</gene>
<comment type="caution">
    <text evidence="1">The sequence shown here is derived from an EMBL/GenBank/DDBJ whole genome shotgun (WGS) entry which is preliminary data.</text>
</comment>
<evidence type="ECO:0000313" key="1">
    <source>
        <dbReference type="EMBL" id="KAL3596301.1"/>
    </source>
</evidence>
<dbReference type="EMBL" id="RCHU02000004">
    <property type="protein sequence ID" value="KAL3596301.1"/>
    <property type="molecule type" value="Genomic_DNA"/>
</dbReference>
<sequence>MESQEHQSKSRVIKVESVESWDFYITQATNQACPIVVHFTALWCMPSVAMNPVFEELASSYPDGLFLIVDVDAVKEVATKMEVKAMPTFVLMKDGAQVDKIVGANPEEIRKRIDGFVQSIHVPVPGGEQLCLESLDETPNGSLWSSHSFNDTAFLSVEFNNSFENSDGLKEIGLRKRVRHGLGNAPGSKACREKMRRDRLNDRFMELGALLDPGRPPKVDKSAILVDAARMVTQLRDESQKLKESNESLQEKIDELKAEKNELRDEKQKLKTEKENLEWQLKALSPPPTYLPHPPPIPAPFSAPGQVVGSKLMPFVGYPGISMWQFMPPAVVDTSQDHVLRPPVA</sequence>
<dbReference type="Proteomes" id="UP000309997">
    <property type="component" value="Unassembled WGS sequence"/>
</dbReference>
<organism evidence="1 2">
    <name type="scientific">Populus alba</name>
    <name type="common">White poplar</name>
    <dbReference type="NCBI Taxonomy" id="43335"/>
    <lineage>
        <taxon>Eukaryota</taxon>
        <taxon>Viridiplantae</taxon>
        <taxon>Streptophyta</taxon>
        <taxon>Embryophyta</taxon>
        <taxon>Tracheophyta</taxon>
        <taxon>Spermatophyta</taxon>
        <taxon>Magnoliopsida</taxon>
        <taxon>eudicotyledons</taxon>
        <taxon>Gunneridae</taxon>
        <taxon>Pentapetalae</taxon>
        <taxon>rosids</taxon>
        <taxon>fabids</taxon>
        <taxon>Malpighiales</taxon>
        <taxon>Salicaceae</taxon>
        <taxon>Saliceae</taxon>
        <taxon>Populus</taxon>
    </lineage>
</organism>
<name>A0ACC4CFM4_POPAL</name>
<protein>
    <submittedName>
        <fullName evidence="1">Uncharacterized protein</fullName>
    </submittedName>
</protein>